<protein>
    <submittedName>
        <fullName evidence="1">Uncharacterized protein</fullName>
    </submittedName>
</protein>
<evidence type="ECO:0000313" key="2">
    <source>
        <dbReference type="Proteomes" id="UP001432011"/>
    </source>
</evidence>
<keyword evidence="2" id="KW-1185">Reference proteome</keyword>
<name>A0ABZ1SGR1_9ACTN</name>
<accession>A0ABZ1SGR1</accession>
<evidence type="ECO:0000313" key="1">
    <source>
        <dbReference type="EMBL" id="WUP71664.1"/>
    </source>
</evidence>
<organism evidence="1 2">
    <name type="scientific">Microbispora hainanensis</name>
    <dbReference type="NCBI Taxonomy" id="568844"/>
    <lineage>
        <taxon>Bacteria</taxon>
        <taxon>Bacillati</taxon>
        <taxon>Actinomycetota</taxon>
        <taxon>Actinomycetes</taxon>
        <taxon>Streptosporangiales</taxon>
        <taxon>Streptosporangiaceae</taxon>
        <taxon>Microbispora</taxon>
    </lineage>
</organism>
<dbReference type="EMBL" id="CP108085">
    <property type="protein sequence ID" value="WUP71664.1"/>
    <property type="molecule type" value="Genomic_DNA"/>
</dbReference>
<dbReference type="RefSeq" id="WP_142649300.1">
    <property type="nucleotide sequence ID" value="NZ_CP108085.1"/>
</dbReference>
<sequence length="103" mass="11420">MAELSGAQLDALVEQATVDAYDDDEQLSALHVMIEDNLVTPFRTTVLGVEVTVKKVRLREGSGIVAICVRGRHQQTIGILDLPLPDPPPQGSEWIEAYRHRCR</sequence>
<proteinExistence type="predicted"/>
<dbReference type="Proteomes" id="UP001432011">
    <property type="component" value="Chromosome"/>
</dbReference>
<gene>
    <name evidence="1" type="ORF">OG913_19635</name>
</gene>
<reference evidence="1" key="1">
    <citation type="submission" date="2022-10" db="EMBL/GenBank/DDBJ databases">
        <title>The complete genomes of actinobacterial strains from the NBC collection.</title>
        <authorList>
            <person name="Joergensen T.S."/>
            <person name="Alvarez Arevalo M."/>
            <person name="Sterndorff E.B."/>
            <person name="Faurdal D."/>
            <person name="Vuksanovic O."/>
            <person name="Mourched A.-S."/>
            <person name="Charusanti P."/>
            <person name="Shaw S."/>
            <person name="Blin K."/>
            <person name="Weber T."/>
        </authorList>
    </citation>
    <scope>NUCLEOTIDE SEQUENCE</scope>
    <source>
        <strain evidence="1">NBC_00254</strain>
    </source>
</reference>